<dbReference type="RefSeq" id="XP_009219145.1">
    <property type="nucleotide sequence ID" value="XM_009220881.1"/>
</dbReference>
<dbReference type="EnsemblFungi" id="EJT78000">
    <property type="protein sequence ID" value="EJT78000"/>
    <property type="gene ID" value="GGTG_03103"/>
</dbReference>
<proteinExistence type="predicted"/>
<dbReference type="HOGENOM" id="CLU_2306332_0_0_1"/>
<evidence type="ECO:0000313" key="4">
    <source>
        <dbReference type="Proteomes" id="UP000006039"/>
    </source>
</evidence>
<dbReference type="VEuPathDB" id="FungiDB:GGTG_03103"/>
<dbReference type="AlphaFoldDB" id="J3NP97"/>
<name>J3NP97_GAET3</name>
<dbReference type="GeneID" id="20343561"/>
<keyword evidence="4" id="KW-1185">Reference proteome</keyword>
<organism evidence="2">
    <name type="scientific">Gaeumannomyces tritici (strain R3-111a-1)</name>
    <name type="common">Wheat and barley take-all root rot fungus</name>
    <name type="synonym">Gaeumannomyces graminis var. tritici</name>
    <dbReference type="NCBI Taxonomy" id="644352"/>
    <lineage>
        <taxon>Eukaryota</taxon>
        <taxon>Fungi</taxon>
        <taxon>Dikarya</taxon>
        <taxon>Ascomycota</taxon>
        <taxon>Pezizomycotina</taxon>
        <taxon>Sordariomycetes</taxon>
        <taxon>Sordariomycetidae</taxon>
        <taxon>Magnaporthales</taxon>
        <taxon>Magnaporthaceae</taxon>
        <taxon>Gaeumannomyces</taxon>
    </lineage>
</organism>
<evidence type="ECO:0000313" key="3">
    <source>
        <dbReference type="EnsemblFungi" id="EJT78000"/>
    </source>
</evidence>
<reference evidence="3" key="5">
    <citation type="submission" date="2018-04" db="UniProtKB">
        <authorList>
            <consortium name="EnsemblFungi"/>
        </authorList>
    </citation>
    <scope>IDENTIFICATION</scope>
    <source>
        <strain evidence="3">R3-111a-1</strain>
    </source>
</reference>
<evidence type="ECO:0000313" key="2">
    <source>
        <dbReference type="EMBL" id="EJT78000.1"/>
    </source>
</evidence>
<reference evidence="2" key="2">
    <citation type="submission" date="2010-07" db="EMBL/GenBank/DDBJ databases">
        <authorList>
            <consortium name="The Broad Institute Genome Sequencing Platform"/>
            <consortium name="Broad Institute Genome Sequencing Center for Infectious Disease"/>
            <person name="Ma L.-J."/>
            <person name="Dead R."/>
            <person name="Young S."/>
            <person name="Zeng Q."/>
            <person name="Koehrsen M."/>
            <person name="Alvarado L."/>
            <person name="Berlin A."/>
            <person name="Chapman S.B."/>
            <person name="Chen Z."/>
            <person name="Freedman E."/>
            <person name="Gellesch M."/>
            <person name="Goldberg J."/>
            <person name="Griggs A."/>
            <person name="Gujja S."/>
            <person name="Heilman E.R."/>
            <person name="Heiman D."/>
            <person name="Hepburn T."/>
            <person name="Howarth C."/>
            <person name="Jen D."/>
            <person name="Larson L."/>
            <person name="Mehta T."/>
            <person name="Neiman D."/>
            <person name="Pearson M."/>
            <person name="Roberts A."/>
            <person name="Saif S."/>
            <person name="Shea T."/>
            <person name="Shenoy N."/>
            <person name="Sisk P."/>
            <person name="Stolte C."/>
            <person name="Sykes S."/>
            <person name="Walk T."/>
            <person name="White J."/>
            <person name="Yandava C."/>
            <person name="Haas B."/>
            <person name="Nusbaum C."/>
            <person name="Birren B."/>
        </authorList>
    </citation>
    <scope>NUCLEOTIDE SEQUENCE</scope>
    <source>
        <strain evidence="2">R3-111a-1</strain>
    </source>
</reference>
<dbReference type="EMBL" id="GL385396">
    <property type="protein sequence ID" value="EJT78000.1"/>
    <property type="molecule type" value="Genomic_DNA"/>
</dbReference>
<sequence>MTARWSALLAAANRNVYNSRGGEGGARSALEPLASRGRTGRSLLLLAKAQPKKRFFLCFPTQKLVLFDPRSGGLRGSSSSSSSGSSSVMSPLPTSPLDFE</sequence>
<feature type="region of interest" description="Disordered" evidence="1">
    <location>
        <begin position="67"/>
        <end position="100"/>
    </location>
</feature>
<evidence type="ECO:0000256" key="1">
    <source>
        <dbReference type="SAM" id="MobiDB-lite"/>
    </source>
</evidence>
<dbReference type="Proteomes" id="UP000006039">
    <property type="component" value="Unassembled WGS sequence"/>
</dbReference>
<reference evidence="4" key="1">
    <citation type="submission" date="2010-07" db="EMBL/GenBank/DDBJ databases">
        <title>The genome sequence of Gaeumannomyces graminis var. tritici strain R3-111a-1.</title>
        <authorList>
            <consortium name="The Broad Institute Genome Sequencing Platform"/>
            <person name="Ma L.-J."/>
            <person name="Dead R."/>
            <person name="Young S."/>
            <person name="Zeng Q."/>
            <person name="Koehrsen M."/>
            <person name="Alvarado L."/>
            <person name="Berlin A."/>
            <person name="Chapman S.B."/>
            <person name="Chen Z."/>
            <person name="Freedman E."/>
            <person name="Gellesch M."/>
            <person name="Goldberg J."/>
            <person name="Griggs A."/>
            <person name="Gujja S."/>
            <person name="Heilman E.R."/>
            <person name="Heiman D."/>
            <person name="Hepburn T."/>
            <person name="Howarth C."/>
            <person name="Jen D."/>
            <person name="Larson L."/>
            <person name="Mehta T."/>
            <person name="Neiman D."/>
            <person name="Pearson M."/>
            <person name="Roberts A."/>
            <person name="Saif S."/>
            <person name="Shea T."/>
            <person name="Shenoy N."/>
            <person name="Sisk P."/>
            <person name="Stolte C."/>
            <person name="Sykes S."/>
            <person name="Walk T."/>
            <person name="White J."/>
            <person name="Yandava C."/>
            <person name="Haas B."/>
            <person name="Nusbaum C."/>
            <person name="Birren B."/>
        </authorList>
    </citation>
    <scope>NUCLEOTIDE SEQUENCE [LARGE SCALE GENOMIC DNA]</scope>
    <source>
        <strain evidence="4">R3-111a-1</strain>
    </source>
</reference>
<reference evidence="2" key="3">
    <citation type="submission" date="2010-09" db="EMBL/GenBank/DDBJ databases">
        <title>Annotation of Gaeumannomyces graminis var. tritici R3-111a-1.</title>
        <authorList>
            <consortium name="The Broad Institute Genome Sequencing Platform"/>
            <person name="Ma L.-J."/>
            <person name="Dead R."/>
            <person name="Young S.K."/>
            <person name="Zeng Q."/>
            <person name="Gargeya S."/>
            <person name="Fitzgerald M."/>
            <person name="Haas B."/>
            <person name="Abouelleil A."/>
            <person name="Alvarado L."/>
            <person name="Arachchi H.M."/>
            <person name="Berlin A."/>
            <person name="Brown A."/>
            <person name="Chapman S.B."/>
            <person name="Chen Z."/>
            <person name="Dunbar C."/>
            <person name="Freedman E."/>
            <person name="Gearin G."/>
            <person name="Gellesch M."/>
            <person name="Goldberg J."/>
            <person name="Griggs A."/>
            <person name="Gujja S."/>
            <person name="Heiman D."/>
            <person name="Howarth C."/>
            <person name="Larson L."/>
            <person name="Lui A."/>
            <person name="MacDonald P.J.P."/>
            <person name="Mehta T."/>
            <person name="Montmayeur A."/>
            <person name="Murphy C."/>
            <person name="Neiman D."/>
            <person name="Pearson M."/>
            <person name="Priest M."/>
            <person name="Roberts A."/>
            <person name="Saif S."/>
            <person name="Shea T."/>
            <person name="Shenoy N."/>
            <person name="Sisk P."/>
            <person name="Stolte C."/>
            <person name="Sykes S."/>
            <person name="Yandava C."/>
            <person name="Wortman J."/>
            <person name="Nusbaum C."/>
            <person name="Birren B."/>
        </authorList>
    </citation>
    <scope>NUCLEOTIDE SEQUENCE</scope>
    <source>
        <strain evidence="2">R3-111a-1</strain>
    </source>
</reference>
<feature type="compositionally biased region" description="Low complexity" evidence="1">
    <location>
        <begin position="70"/>
        <end position="87"/>
    </location>
</feature>
<protein>
    <submittedName>
        <fullName evidence="2 3">Uncharacterized protein</fullName>
    </submittedName>
</protein>
<accession>J3NP97</accession>
<reference evidence="3" key="4">
    <citation type="journal article" date="2015" name="G3 (Bethesda)">
        <title>Genome sequences of three phytopathogenic species of the Magnaporthaceae family of fungi.</title>
        <authorList>
            <person name="Okagaki L.H."/>
            <person name="Nunes C.C."/>
            <person name="Sailsbery J."/>
            <person name="Clay B."/>
            <person name="Brown D."/>
            <person name="John T."/>
            <person name="Oh Y."/>
            <person name="Young N."/>
            <person name="Fitzgerald M."/>
            <person name="Haas B.J."/>
            <person name="Zeng Q."/>
            <person name="Young S."/>
            <person name="Adiconis X."/>
            <person name="Fan L."/>
            <person name="Levin J.Z."/>
            <person name="Mitchell T.K."/>
            <person name="Okubara P.A."/>
            <person name="Farman M.L."/>
            <person name="Kohn L.M."/>
            <person name="Birren B."/>
            <person name="Ma L.-J."/>
            <person name="Dean R.A."/>
        </authorList>
    </citation>
    <scope>NUCLEOTIDE SEQUENCE</scope>
    <source>
        <strain evidence="3">R3-111a-1</strain>
    </source>
</reference>
<gene>
    <name evidence="3" type="primary">20343561</name>
    <name evidence="2" type="ORF">GGTG_03103</name>
</gene>